<comment type="caution">
    <text evidence="5">The sequence shown here is derived from an EMBL/GenBank/DDBJ whole genome shotgun (WGS) entry which is preliminary data.</text>
</comment>
<dbReference type="Gene3D" id="3.40.710.10">
    <property type="entry name" value="DD-peptidase/beta-lactamase superfamily"/>
    <property type="match status" value="1"/>
</dbReference>
<dbReference type="Proteomes" id="UP001589605">
    <property type="component" value="Unassembled WGS sequence"/>
</dbReference>
<gene>
    <name evidence="5" type="ORF">ACFFVB_01110</name>
</gene>
<proteinExistence type="inferred from homology"/>
<sequence>MKKLLLLIVILGCFGFTANHFYPIDGYTLTGIKRLAYLERVKNGEIKSDRIPPGAFKDINSIELNLVDRKSELVNLPEEDKELQDRVEKLFRGLDKNYSMTVLDMTKGQPLRYAQHRESVGYQPGSVGKLVVLAAFFKQLCEILPGSSFEERQQLLKNKIITAGKWALYDHHTVPIYNLETQKLVKRTVLATDTFSLYEWLDHMVSVSNNGAASVVWREAVLMHVFQDKYPKLTFEESEAYFKNTPKNELSQLAVDLVNAPLRELGITEDEWRLGKFFTNGAGDYIPGSGGSIGTPIGLIKFVMALEKGEIVDEKSSLEMKRLLYMTDRRIRYAGSKSLDSSAVYFKSGSFYKCDKDKGKCGNYMGNVYNYMNSVAIVEKPNGKRYAVCLMSNVLQKNSAYDHLILASKIDAIMESEDEY</sequence>
<dbReference type="SUPFAM" id="SSF56601">
    <property type="entry name" value="beta-lactamase/transpeptidase-like"/>
    <property type="match status" value="1"/>
</dbReference>
<evidence type="ECO:0000259" key="4">
    <source>
        <dbReference type="Pfam" id="PF13354"/>
    </source>
</evidence>
<dbReference type="PANTHER" id="PTHR35333">
    <property type="entry name" value="BETA-LACTAMASE"/>
    <property type="match status" value="1"/>
</dbReference>
<reference evidence="5 6" key="1">
    <citation type="submission" date="2024-09" db="EMBL/GenBank/DDBJ databases">
        <authorList>
            <person name="Sun Q."/>
            <person name="Mori K."/>
        </authorList>
    </citation>
    <scope>NUCLEOTIDE SEQUENCE [LARGE SCALE GENOMIC DNA]</scope>
    <source>
        <strain evidence="5 6">CECT 8286</strain>
    </source>
</reference>
<evidence type="ECO:0000313" key="6">
    <source>
        <dbReference type="Proteomes" id="UP001589605"/>
    </source>
</evidence>
<dbReference type="EMBL" id="JBHMEZ010000001">
    <property type="protein sequence ID" value="MFB9051664.1"/>
    <property type="molecule type" value="Genomic_DNA"/>
</dbReference>
<dbReference type="InterPro" id="IPR012338">
    <property type="entry name" value="Beta-lactam/transpept-like"/>
</dbReference>
<protein>
    <recommendedName>
        <fullName evidence="3">beta-lactamase</fullName>
        <ecNumber evidence="3">3.5.2.6</ecNumber>
    </recommendedName>
</protein>
<keyword evidence="5" id="KW-0378">Hydrolase</keyword>
<dbReference type="InterPro" id="IPR045155">
    <property type="entry name" value="Beta-lactam_cat"/>
</dbReference>
<name>A0ABV5EWX5_9FLAO</name>
<comment type="similarity">
    <text evidence="2">Belongs to the class-A beta-lactamase family.</text>
</comment>
<comment type="catalytic activity">
    <reaction evidence="1">
        <text>a beta-lactam + H2O = a substituted beta-amino acid</text>
        <dbReference type="Rhea" id="RHEA:20401"/>
        <dbReference type="ChEBI" id="CHEBI:15377"/>
        <dbReference type="ChEBI" id="CHEBI:35627"/>
        <dbReference type="ChEBI" id="CHEBI:140347"/>
        <dbReference type="EC" id="3.5.2.6"/>
    </reaction>
</comment>
<dbReference type="InterPro" id="IPR000871">
    <property type="entry name" value="Beta-lactam_class-A"/>
</dbReference>
<evidence type="ECO:0000313" key="5">
    <source>
        <dbReference type="EMBL" id="MFB9051664.1"/>
    </source>
</evidence>
<dbReference type="GO" id="GO:0016787">
    <property type="term" value="F:hydrolase activity"/>
    <property type="evidence" value="ECO:0007669"/>
    <property type="project" value="UniProtKB-KW"/>
</dbReference>
<feature type="domain" description="Beta-lactamase class A catalytic" evidence="4">
    <location>
        <begin position="100"/>
        <end position="391"/>
    </location>
</feature>
<accession>A0ABV5EWX5</accession>
<organism evidence="5 6">
    <name type="scientific">Formosa undariae</name>
    <dbReference type="NCBI Taxonomy" id="1325436"/>
    <lineage>
        <taxon>Bacteria</taxon>
        <taxon>Pseudomonadati</taxon>
        <taxon>Bacteroidota</taxon>
        <taxon>Flavobacteriia</taxon>
        <taxon>Flavobacteriales</taxon>
        <taxon>Flavobacteriaceae</taxon>
        <taxon>Formosa</taxon>
    </lineage>
</organism>
<dbReference type="Pfam" id="PF13354">
    <property type="entry name" value="Beta-lactamase2"/>
    <property type="match status" value="1"/>
</dbReference>
<evidence type="ECO:0000256" key="1">
    <source>
        <dbReference type="ARBA" id="ARBA00001526"/>
    </source>
</evidence>
<keyword evidence="6" id="KW-1185">Reference proteome</keyword>
<dbReference type="RefSeq" id="WP_382380296.1">
    <property type="nucleotide sequence ID" value="NZ_JBHMEZ010000001.1"/>
</dbReference>
<dbReference type="PANTHER" id="PTHR35333:SF3">
    <property type="entry name" value="BETA-LACTAMASE-TYPE TRANSPEPTIDASE FOLD CONTAINING PROTEIN"/>
    <property type="match status" value="1"/>
</dbReference>
<evidence type="ECO:0000256" key="2">
    <source>
        <dbReference type="ARBA" id="ARBA00009009"/>
    </source>
</evidence>
<evidence type="ECO:0000256" key="3">
    <source>
        <dbReference type="ARBA" id="ARBA00012865"/>
    </source>
</evidence>
<dbReference type="EC" id="3.5.2.6" evidence="3"/>